<dbReference type="SMART" id="SM00306">
    <property type="entry name" value="HintN"/>
    <property type="match status" value="1"/>
</dbReference>
<keyword evidence="1" id="KW-0677">Repeat</keyword>
<feature type="compositionally biased region" description="Polar residues" evidence="2">
    <location>
        <begin position="1848"/>
        <end position="1861"/>
    </location>
</feature>
<dbReference type="InterPro" id="IPR006530">
    <property type="entry name" value="YD"/>
</dbReference>
<reference evidence="5 6" key="1">
    <citation type="submission" date="2015-07" db="EMBL/GenBank/DDBJ databases">
        <title>Genome sequencing of Kibdelosporangium phytohabitans.</title>
        <authorList>
            <person name="Qin S."/>
            <person name="Xing K."/>
        </authorList>
    </citation>
    <scope>NUCLEOTIDE SEQUENCE [LARGE SCALE GENOMIC DNA]</scope>
    <source>
        <strain evidence="5 6">KLBMP1111</strain>
    </source>
</reference>
<feature type="signal peptide" evidence="3">
    <location>
        <begin position="1"/>
        <end position="19"/>
    </location>
</feature>
<dbReference type="RefSeq" id="WP_054289772.1">
    <property type="nucleotide sequence ID" value="NZ_CP012752.1"/>
</dbReference>
<dbReference type="PANTHER" id="PTHR32305">
    <property type="match status" value="1"/>
</dbReference>
<dbReference type="Gene3D" id="2.180.10.10">
    <property type="entry name" value="RHS repeat-associated core"/>
    <property type="match status" value="2"/>
</dbReference>
<proteinExistence type="predicted"/>
<feature type="compositionally biased region" description="Basic and acidic residues" evidence="2">
    <location>
        <begin position="1864"/>
        <end position="1874"/>
    </location>
</feature>
<dbReference type="InterPro" id="IPR056823">
    <property type="entry name" value="TEN-like_YD-shell"/>
</dbReference>
<sequence>MAAVLFSTLVAAVGVPASAAPSNRPPVPQEKVIPHSVVPLGKQHVAATRDEGPRRAISWPAAGTAEVDFAAARKADQASGLPVRLREPAGPEKVRVAMADQAVSRRAGVTGVLVALDLHAGKPGPATVSVDYSSFRYAAGADFGSRLRLVRMPACAVTTPDVPDCQRQTPLTSRNDASAQTVTATVPVEKQTVVAAVGGPSGAQGTFEASSLSPSGTWGTSGNSGSFTWSYPITAPSTAGGGASVALSYDSGSVDGRTSGTNSQPSWIGQGWEYSPGYIERTYRACSTDEALPKEHRTDDLCWAGQIVTLNLDGKSTPLVFDAATGWHTGSENGARIQLVNDPGNGAYRGEYWKITTTDGTSYYFGRDKGPGHTGQQVTNSAWTVPVYGPKPGNPCYNAAGFDKSTCTQAWRWNLDFVEDPVGNVKAYYYDRETGFYGPNKNTTSVEYTRGGVLRRIDYGIRLKNGSMYGQTVPGQVLFDVTERCTPNGAITCAPDQFKRENALHWPDTPVDMDCKKDAKCENHSPTFWSTKRLSTITTQYNAGAGPIKVDVYRLTQSFPGVGDLELRLDQIERTGFGKDGKSIVLPPVKFTSQMYANRVEGYNNHPPLPHWRLTNVTTETGSSINVKYSEVECTATNVPADQSNVGKRCFPVYWGLDLNNPDLVLDYFHKYVVDQVEVQDWEAVSPTQTTTYTYVGAPAWHFDDNEVVKPKNRTYGQFRGYGQVEVRTGKAPDKTTLTRTTYYRGMNDDVMPKGGKRPAEVVNSLGEKVPDNDNFAGSVREVQTFDGNELVSSSITDMKVVKTTATRKRDGMNALTADIVATERSRDFTALAAGGTRGTKTVNEYDAIGRLSATTSSGDGVADMCTTMKYADNTESWIRDRVKEVITSLQACPATGGDQSPIIAATQTYYDGQDKLGVITGAGLATRTDTATANTNGSLQYETTAKAEYDASGRATQTTDAANSTTTTAYTPVDGGIVSKVVTTNALGQSSTMELEPSRGKTLVAEDVGKRRTEGKYDELGRLTEVWRPGRMRGSDANTKYSYQLRADKPSTITTQTLVDTGETTAYITSIDIFDGMGRLRQTQADDTSKPAGVANRVVKDLFYDSHGWMVRANTRYVTDGPPTTTLISVADAAVDARTVSSFDGAGRPTAVTSYRGLVATSETRTVYGGDRVTTIPPKGGVTSTTVSDVRGNNTSLLSYTAPPTITGRIVSGGAPQTSTYKYNAQGQLDRMTDSAGNAWTYGYDFLGRQDRSADPDSGARTSTFDLAGRVTSVKDARGQVLSYEYDKLGRRITEYSGKKEDNKKLASWTYDTSPGGVGKPAYNTRHTPQGDYVSGIKNYDSDGNPAVQVIGIPQSETGFAGIYETTLTYTTTGLLRSASKEARGGLPAEVINMYYDRFGNATKTAGYNTYVLDSSYTPFREPSQYTLGVNDSTGWLTYDRDSQTRRLTKANLSAKQAWSQIDDLQYSYDQFGNLKKIANTQGQLDAGGRIRTQCFDYDSLTRLSEAWTATDNCAAAPSAANVGGPKPYWTSWTFDPTGLRKSQVKHGLSSSTDTTTAYSYPTPGATAVRPHAVQSSTTGGLTTSYEYDASGSTKARKLPGGTQTLEWNEYNRLAKMTTPAGETSYVYDADGIQLLRRDPGKNTLFLPGEELARDTKTGAIAGTRYYEHNGTVVALRVGAGVPQYLQADQHGTNQVSVSSTGFAVTRRELDPYGNPIGTTEGGIWPDNHGFLNKPHNEVTGLSDIGARNYDPEIGRFISVDPLIDLSSPQQWTGYTYANNNPTTLSDPSGLAPCGARPCEDPPKGNPCGARPCGEWGDGRPPSNPCGARPCDPPPKKNPCGARPCEQPSQVNKTKTTKYPNRTPKEHTDLTQDPKRRKTLLRQNFDRLRDSQQTNYDEFLEFRSAFCAEYPDETGCVPTDRTGVFLDIMGFFHPAFDGISMVRDAVNGDWDSVANDAVGLIPGVGDALKVAKNGRKLCSFSGDTQVVMADGSTKPIEDIEAGDQVLATDPETGEKGARTVTATMVHEDTLQDLVTEDGSKVTTTEDHPFWNDTDRQWQRADQLDPGDRLLTANGASTRVAGMRLVSAHLGAAHNLTVDDLHTFYVLVGTDPVLVHNTCPVFKEGRRYEDMVTLSNGKDYLIGADKTWGDGKTLVLEDVFVVPADGVANQESLRHSLGPDGRGEMLGLLRNRYGAQAASQGYDRMEITFTRTTGNEGHRGRIPINLK</sequence>
<dbReference type="Pfam" id="PF25023">
    <property type="entry name" value="TEN_YD-shell"/>
    <property type="match status" value="1"/>
</dbReference>
<protein>
    <recommendedName>
        <fullName evidence="4">Hint domain-containing protein</fullName>
    </recommendedName>
</protein>
<feature type="chain" id="PRO_5006035600" description="Hint domain-containing protein" evidence="3">
    <location>
        <begin position="20"/>
        <end position="2227"/>
    </location>
</feature>
<evidence type="ECO:0000256" key="3">
    <source>
        <dbReference type="SAM" id="SignalP"/>
    </source>
</evidence>
<evidence type="ECO:0000313" key="5">
    <source>
        <dbReference type="EMBL" id="ALG07862.1"/>
    </source>
</evidence>
<dbReference type="PANTHER" id="PTHR32305:SF17">
    <property type="entry name" value="TRNA NUCLEASE WAPA"/>
    <property type="match status" value="1"/>
</dbReference>
<dbReference type="NCBIfam" id="TIGR03696">
    <property type="entry name" value="Rhs_assc_core"/>
    <property type="match status" value="1"/>
</dbReference>
<gene>
    <name evidence="5" type="ORF">AOZ06_13900</name>
</gene>
<name>A0A0N9HXB8_9PSEU</name>
<accession>A0A0N9HXB8</accession>
<dbReference type="KEGG" id="kphy:AOZ06_13900"/>
<dbReference type="Gene3D" id="2.170.16.10">
    <property type="entry name" value="Hedgehog/Intein (Hint) domain"/>
    <property type="match status" value="1"/>
</dbReference>
<keyword evidence="6" id="KW-1185">Reference proteome</keyword>
<keyword evidence="3" id="KW-0732">Signal</keyword>
<feature type="region of interest" description="Disordered" evidence="2">
    <location>
        <begin position="1838"/>
        <end position="1874"/>
    </location>
</feature>
<dbReference type="Proteomes" id="UP000063699">
    <property type="component" value="Chromosome"/>
</dbReference>
<dbReference type="InterPro" id="IPR006141">
    <property type="entry name" value="Intein_N"/>
</dbReference>
<organism evidence="5 6">
    <name type="scientific">Kibdelosporangium phytohabitans</name>
    <dbReference type="NCBI Taxonomy" id="860235"/>
    <lineage>
        <taxon>Bacteria</taxon>
        <taxon>Bacillati</taxon>
        <taxon>Actinomycetota</taxon>
        <taxon>Actinomycetes</taxon>
        <taxon>Pseudonocardiales</taxon>
        <taxon>Pseudonocardiaceae</taxon>
        <taxon>Kibdelosporangium</taxon>
    </lineage>
</organism>
<feature type="domain" description="Hint" evidence="4">
    <location>
        <begin position="1978"/>
        <end position="2074"/>
    </location>
</feature>
<dbReference type="EMBL" id="CP012752">
    <property type="protein sequence ID" value="ALG07862.1"/>
    <property type="molecule type" value="Genomic_DNA"/>
</dbReference>
<evidence type="ECO:0000259" key="4">
    <source>
        <dbReference type="SMART" id="SM00306"/>
    </source>
</evidence>
<dbReference type="STRING" id="860235.AOZ06_13900"/>
<dbReference type="InterPro" id="IPR036844">
    <property type="entry name" value="Hint_dom_sf"/>
</dbReference>
<dbReference type="Pfam" id="PF07591">
    <property type="entry name" value="PT-HINT"/>
    <property type="match status" value="1"/>
</dbReference>
<dbReference type="Pfam" id="PF05593">
    <property type="entry name" value="RHS_repeat"/>
    <property type="match status" value="1"/>
</dbReference>
<dbReference type="GO" id="GO:0016539">
    <property type="term" value="P:intein-mediated protein splicing"/>
    <property type="evidence" value="ECO:0007669"/>
    <property type="project" value="InterPro"/>
</dbReference>
<dbReference type="PROSITE" id="PS50817">
    <property type="entry name" value="INTEIN_N_TER"/>
    <property type="match status" value="1"/>
</dbReference>
<dbReference type="InterPro" id="IPR003587">
    <property type="entry name" value="Hint_dom_N"/>
</dbReference>
<evidence type="ECO:0000256" key="2">
    <source>
        <dbReference type="SAM" id="MobiDB-lite"/>
    </source>
</evidence>
<evidence type="ECO:0000313" key="6">
    <source>
        <dbReference type="Proteomes" id="UP000063699"/>
    </source>
</evidence>
<dbReference type="CDD" id="cd00081">
    <property type="entry name" value="Hint"/>
    <property type="match status" value="1"/>
</dbReference>
<evidence type="ECO:0000256" key="1">
    <source>
        <dbReference type="ARBA" id="ARBA00022737"/>
    </source>
</evidence>
<dbReference type="InterPro" id="IPR031325">
    <property type="entry name" value="RHS_repeat"/>
</dbReference>
<dbReference type="InterPro" id="IPR050708">
    <property type="entry name" value="T6SS_VgrG/RHS"/>
</dbReference>
<feature type="region of interest" description="Disordered" evidence="2">
    <location>
        <begin position="1564"/>
        <end position="1583"/>
    </location>
</feature>
<dbReference type="SUPFAM" id="SSF51294">
    <property type="entry name" value="Hedgehog/intein (Hint) domain"/>
    <property type="match status" value="1"/>
</dbReference>
<dbReference type="InterPro" id="IPR022385">
    <property type="entry name" value="Rhs_assc_core"/>
</dbReference>
<dbReference type="NCBIfam" id="TIGR01643">
    <property type="entry name" value="YD_repeat_2x"/>
    <property type="match status" value="1"/>
</dbReference>